<evidence type="ECO:0000256" key="1">
    <source>
        <dbReference type="SAM" id="MobiDB-lite"/>
    </source>
</evidence>
<protein>
    <submittedName>
        <fullName evidence="2">Uncharacterized protein</fullName>
    </submittedName>
</protein>
<dbReference type="Proteomes" id="UP001341840">
    <property type="component" value="Unassembled WGS sequence"/>
</dbReference>
<organism evidence="2 3">
    <name type="scientific">Stylosanthes scabra</name>
    <dbReference type="NCBI Taxonomy" id="79078"/>
    <lineage>
        <taxon>Eukaryota</taxon>
        <taxon>Viridiplantae</taxon>
        <taxon>Streptophyta</taxon>
        <taxon>Embryophyta</taxon>
        <taxon>Tracheophyta</taxon>
        <taxon>Spermatophyta</taxon>
        <taxon>Magnoliopsida</taxon>
        <taxon>eudicotyledons</taxon>
        <taxon>Gunneridae</taxon>
        <taxon>Pentapetalae</taxon>
        <taxon>rosids</taxon>
        <taxon>fabids</taxon>
        <taxon>Fabales</taxon>
        <taxon>Fabaceae</taxon>
        <taxon>Papilionoideae</taxon>
        <taxon>50 kb inversion clade</taxon>
        <taxon>dalbergioids sensu lato</taxon>
        <taxon>Dalbergieae</taxon>
        <taxon>Pterocarpus clade</taxon>
        <taxon>Stylosanthes</taxon>
    </lineage>
</organism>
<feature type="compositionally biased region" description="Polar residues" evidence="1">
    <location>
        <begin position="20"/>
        <end position="40"/>
    </location>
</feature>
<reference evidence="2 3" key="1">
    <citation type="journal article" date="2023" name="Plants (Basel)">
        <title>Bridging the Gap: Combining Genomics and Transcriptomics Approaches to Understand Stylosanthes scabra, an Orphan Legume from the Brazilian Caatinga.</title>
        <authorList>
            <person name="Ferreira-Neto J.R.C."/>
            <person name="da Silva M.D."/>
            <person name="Binneck E."/>
            <person name="de Melo N.F."/>
            <person name="da Silva R.H."/>
            <person name="de Melo A.L.T.M."/>
            <person name="Pandolfi V."/>
            <person name="Bustamante F.O."/>
            <person name="Brasileiro-Vidal A.C."/>
            <person name="Benko-Iseppon A.M."/>
        </authorList>
    </citation>
    <scope>NUCLEOTIDE SEQUENCE [LARGE SCALE GENOMIC DNA]</scope>
    <source>
        <tissue evidence="2">Leaves</tissue>
    </source>
</reference>
<comment type="caution">
    <text evidence="2">The sequence shown here is derived from an EMBL/GenBank/DDBJ whole genome shotgun (WGS) entry which is preliminary data.</text>
</comment>
<evidence type="ECO:0000313" key="3">
    <source>
        <dbReference type="Proteomes" id="UP001341840"/>
    </source>
</evidence>
<keyword evidence="3" id="KW-1185">Reference proteome</keyword>
<gene>
    <name evidence="2" type="ORF">PIB30_083540</name>
</gene>
<feature type="non-terminal residue" evidence="2">
    <location>
        <position position="1"/>
    </location>
</feature>
<sequence length="120" mass="13060">APCTSCTSRGNHGFPICPSNHGTWKNFSTGPATAPPQQLHQHQERPILMMPTPGLPQSAPIPHRPKERIFRPPTTVLNMPTPPVPNPNAISVETMTAAYGRMASRLLKHASNQDTNPPTE</sequence>
<accession>A0ABU6RSK5</accession>
<evidence type="ECO:0000313" key="2">
    <source>
        <dbReference type="EMBL" id="MED6126960.1"/>
    </source>
</evidence>
<feature type="region of interest" description="Disordered" evidence="1">
    <location>
        <begin position="20"/>
        <end position="89"/>
    </location>
</feature>
<proteinExistence type="predicted"/>
<dbReference type="EMBL" id="JASCZI010031532">
    <property type="protein sequence ID" value="MED6126960.1"/>
    <property type="molecule type" value="Genomic_DNA"/>
</dbReference>
<name>A0ABU6RSK5_9FABA</name>